<dbReference type="Pfam" id="PF03413">
    <property type="entry name" value="PepSY"/>
    <property type="match status" value="2"/>
</dbReference>
<sequence>MDKKMTLRVVIATALILVIGTVGWQVFITPTSKQLAISKVEAQEIAGERYDGEIVGTEELSEQFIITIQSDLGEYEIKISRATGEVESVEQIKATEQPKQLSEQEVEEIVLKNAPGEIEEMSKSTEDKVEYYDAVVKDADEKTMIVKVHSETGEVVEKTEQKPAQTDKKQQNNSSNDKTVAKQEKKDQKKAENQENKEQKKEQKQEKKEPEKEKKKNISEAEAIQIALNRVAGEVDDVDLESSNGQLYYFVEIETADDLEAEIQIHAISGKIVSIEWDD</sequence>
<evidence type="ECO:0000256" key="1">
    <source>
        <dbReference type="SAM" id="MobiDB-lite"/>
    </source>
</evidence>
<accession>A0A9D1PKX9</accession>
<gene>
    <name evidence="3" type="ORF">H9895_02135</name>
</gene>
<evidence type="ECO:0000313" key="4">
    <source>
        <dbReference type="Proteomes" id="UP000823937"/>
    </source>
</evidence>
<protein>
    <submittedName>
        <fullName evidence="3">PepSY domain-containing protein</fullName>
    </submittedName>
</protein>
<proteinExistence type="predicted"/>
<feature type="region of interest" description="Disordered" evidence="1">
    <location>
        <begin position="154"/>
        <end position="220"/>
    </location>
</feature>
<comment type="caution">
    <text evidence="3">The sequence shown here is derived from an EMBL/GenBank/DDBJ whole genome shotgun (WGS) entry which is preliminary data.</text>
</comment>
<evidence type="ECO:0000259" key="2">
    <source>
        <dbReference type="Pfam" id="PF03413"/>
    </source>
</evidence>
<dbReference type="EMBL" id="DXHX01000028">
    <property type="protein sequence ID" value="HIV73862.1"/>
    <property type="molecule type" value="Genomic_DNA"/>
</dbReference>
<reference evidence="3" key="2">
    <citation type="submission" date="2021-04" db="EMBL/GenBank/DDBJ databases">
        <authorList>
            <person name="Gilroy R."/>
        </authorList>
    </citation>
    <scope>NUCLEOTIDE SEQUENCE</scope>
    <source>
        <strain evidence="3">CHK169-2315</strain>
    </source>
</reference>
<name>A0A9D1PKX9_9BACI</name>
<evidence type="ECO:0000313" key="3">
    <source>
        <dbReference type="EMBL" id="HIV73862.1"/>
    </source>
</evidence>
<dbReference type="InterPro" id="IPR025711">
    <property type="entry name" value="PepSY"/>
</dbReference>
<feature type="compositionally biased region" description="Basic and acidic residues" evidence="1">
    <location>
        <begin position="179"/>
        <end position="219"/>
    </location>
</feature>
<organism evidence="3 4">
    <name type="scientific">Candidatus Pseudogracilibacillus intestinigallinarum</name>
    <dbReference type="NCBI Taxonomy" id="2838742"/>
    <lineage>
        <taxon>Bacteria</taxon>
        <taxon>Bacillati</taxon>
        <taxon>Bacillota</taxon>
        <taxon>Bacilli</taxon>
        <taxon>Bacillales</taxon>
        <taxon>Bacillaceae</taxon>
        <taxon>Pseudogracilibacillus</taxon>
    </lineage>
</organism>
<reference evidence="3" key="1">
    <citation type="journal article" date="2021" name="PeerJ">
        <title>Extensive microbial diversity within the chicken gut microbiome revealed by metagenomics and culture.</title>
        <authorList>
            <person name="Gilroy R."/>
            <person name="Ravi A."/>
            <person name="Getino M."/>
            <person name="Pursley I."/>
            <person name="Horton D.L."/>
            <person name="Alikhan N.F."/>
            <person name="Baker D."/>
            <person name="Gharbi K."/>
            <person name="Hall N."/>
            <person name="Watson M."/>
            <person name="Adriaenssens E.M."/>
            <person name="Foster-Nyarko E."/>
            <person name="Jarju S."/>
            <person name="Secka A."/>
            <person name="Antonio M."/>
            <person name="Oren A."/>
            <person name="Chaudhuri R.R."/>
            <person name="La Ragione R."/>
            <person name="Hildebrand F."/>
            <person name="Pallen M.J."/>
        </authorList>
    </citation>
    <scope>NUCLEOTIDE SEQUENCE</scope>
    <source>
        <strain evidence="3">CHK169-2315</strain>
    </source>
</reference>
<dbReference type="AlphaFoldDB" id="A0A9D1PKX9"/>
<dbReference type="Proteomes" id="UP000823937">
    <property type="component" value="Unassembled WGS sequence"/>
</dbReference>
<dbReference type="Gene3D" id="3.10.450.40">
    <property type="match status" value="2"/>
</dbReference>
<feature type="compositionally biased region" description="Basic and acidic residues" evidence="1">
    <location>
        <begin position="154"/>
        <end position="170"/>
    </location>
</feature>
<feature type="domain" description="PepSY" evidence="2">
    <location>
        <begin position="218"/>
        <end position="276"/>
    </location>
</feature>
<feature type="domain" description="PepSY" evidence="2">
    <location>
        <begin position="101"/>
        <end position="158"/>
    </location>
</feature>